<accession>A0A6L9UE14</accession>
<evidence type="ECO:0000313" key="2">
    <source>
        <dbReference type="EMBL" id="NEI72462.1"/>
    </source>
</evidence>
<organism evidence="2 3">
    <name type="scientific">Rhizobium lusitanum</name>
    <dbReference type="NCBI Taxonomy" id="293958"/>
    <lineage>
        <taxon>Bacteria</taxon>
        <taxon>Pseudomonadati</taxon>
        <taxon>Pseudomonadota</taxon>
        <taxon>Alphaproteobacteria</taxon>
        <taxon>Hyphomicrobiales</taxon>
        <taxon>Rhizobiaceae</taxon>
        <taxon>Rhizobium/Agrobacterium group</taxon>
        <taxon>Rhizobium</taxon>
    </lineage>
</organism>
<dbReference type="InterPro" id="IPR050266">
    <property type="entry name" value="AB_hydrolase_sf"/>
</dbReference>
<reference evidence="2 3" key="1">
    <citation type="submission" date="2019-12" db="EMBL/GenBank/DDBJ databases">
        <title>Rhizobium genotypes associated with high levels of biological nitrogen fixation by grain legumes in a temperate-maritime cropping system.</title>
        <authorList>
            <person name="Maluk M."/>
            <person name="Francesc Ferrando Molina F."/>
            <person name="Lopez Del Egido L."/>
            <person name="Lafos M."/>
            <person name="Langarica-Fuentes A."/>
            <person name="Gebre Yohannes G."/>
            <person name="Young M.W."/>
            <person name="Martin P."/>
            <person name="Gantlett R."/>
            <person name="Kenicer G."/>
            <person name="Hawes C."/>
            <person name="Begg G.S."/>
            <person name="Quilliam R.S."/>
            <person name="Squire G.R."/>
            <person name="Poole P.S."/>
            <person name="Young P.W."/>
            <person name="Iannetta P.M."/>
            <person name="James E.K."/>
        </authorList>
    </citation>
    <scope>NUCLEOTIDE SEQUENCE [LARGE SCALE GENOMIC DNA]</scope>
    <source>
        <strain evidence="2 3">JHI1118</strain>
    </source>
</reference>
<evidence type="ECO:0000259" key="1">
    <source>
        <dbReference type="Pfam" id="PF00561"/>
    </source>
</evidence>
<gene>
    <name evidence="2" type="ORF">GR212_23055</name>
</gene>
<dbReference type="Proteomes" id="UP000483035">
    <property type="component" value="Unassembled WGS sequence"/>
</dbReference>
<dbReference type="EMBL" id="WUEY01000012">
    <property type="protein sequence ID" value="NEI72462.1"/>
    <property type="molecule type" value="Genomic_DNA"/>
</dbReference>
<protein>
    <submittedName>
        <fullName evidence="2">Alpha/beta fold hydrolase</fullName>
    </submittedName>
</protein>
<dbReference type="InterPro" id="IPR000073">
    <property type="entry name" value="AB_hydrolase_1"/>
</dbReference>
<dbReference type="Pfam" id="PF00561">
    <property type="entry name" value="Abhydrolase_1"/>
    <property type="match status" value="1"/>
</dbReference>
<dbReference type="InterPro" id="IPR029058">
    <property type="entry name" value="AB_hydrolase_fold"/>
</dbReference>
<proteinExistence type="predicted"/>
<name>A0A6L9UE14_9HYPH</name>
<evidence type="ECO:0000313" key="3">
    <source>
        <dbReference type="Proteomes" id="UP000483035"/>
    </source>
</evidence>
<dbReference type="Gene3D" id="3.40.50.1820">
    <property type="entry name" value="alpha/beta hydrolase"/>
    <property type="match status" value="1"/>
</dbReference>
<dbReference type="PANTHER" id="PTHR43798">
    <property type="entry name" value="MONOACYLGLYCEROL LIPASE"/>
    <property type="match status" value="1"/>
</dbReference>
<comment type="caution">
    <text evidence="2">The sequence shown here is derived from an EMBL/GenBank/DDBJ whole genome shotgun (WGS) entry which is preliminary data.</text>
</comment>
<feature type="domain" description="AB hydrolase-1" evidence="1">
    <location>
        <begin position="22"/>
        <end position="163"/>
    </location>
</feature>
<sequence length="262" mass="28140">MADMIASDIIPFHVQGPDDGVPVLLIHPLGADHSVWDETRDSFDLNIRSISVNLRGAAGTPLPAAPVTLEQTVFDIEAVRSALDLKSMVLVGCAVGAMAAAAYTARHPQHVAGMLLSNPAIEITEAAGVNLKMRAEAVRRGGMTALLPDAIENAFRGYLETGRRRDYEARFIAQPAEGYALAVLGVVGASVAQDLDTIACPVRLLAGGQDILLPVAQAEKCMARLHACELVTLERGAHFMPYQEPEWFADQLNLFVRYLGKS</sequence>
<dbReference type="AlphaFoldDB" id="A0A6L9UE14"/>
<keyword evidence="2" id="KW-0378">Hydrolase</keyword>
<dbReference type="GO" id="GO:0016787">
    <property type="term" value="F:hydrolase activity"/>
    <property type="evidence" value="ECO:0007669"/>
    <property type="project" value="UniProtKB-KW"/>
</dbReference>
<dbReference type="SUPFAM" id="SSF53474">
    <property type="entry name" value="alpha/beta-Hydrolases"/>
    <property type="match status" value="1"/>
</dbReference>